<dbReference type="EMBL" id="LT841305">
    <property type="protein sequence ID" value="SMH64773.1"/>
    <property type="molecule type" value="Genomic_DNA"/>
</dbReference>
<dbReference type="Proteomes" id="UP000193925">
    <property type="component" value="Chromosome AFERRI"/>
</dbReference>
<evidence type="ECO:0000313" key="2">
    <source>
        <dbReference type="EMBL" id="SMH64773.1"/>
    </source>
</evidence>
<reference evidence="2 3" key="1">
    <citation type="submission" date="2017-03" db="EMBL/GenBank/DDBJ databases">
        <authorList>
            <person name="Regsiter A."/>
            <person name="William W."/>
        </authorList>
    </citation>
    <scope>NUCLEOTIDE SEQUENCE [LARGE SCALE GENOMIC DNA]</scope>
    <source>
        <strain evidence="2">PRJEB5721</strain>
    </source>
</reference>
<gene>
    <name evidence="2" type="ORF">AFERRI_10807</name>
</gene>
<evidence type="ECO:0000313" key="3">
    <source>
        <dbReference type="Proteomes" id="UP000193925"/>
    </source>
</evidence>
<evidence type="ECO:0000256" key="1">
    <source>
        <dbReference type="SAM" id="MobiDB-lite"/>
    </source>
</evidence>
<proteinExistence type="predicted"/>
<evidence type="ECO:0008006" key="4">
    <source>
        <dbReference type="Google" id="ProtNLM"/>
    </source>
</evidence>
<name>A0ABY1MME1_9PROT</name>
<keyword evidence="3" id="KW-1185">Reference proteome</keyword>
<organism evidence="2 3">
    <name type="scientific">Acidithiobacillus ferrivorans</name>
    <dbReference type="NCBI Taxonomy" id="160808"/>
    <lineage>
        <taxon>Bacteria</taxon>
        <taxon>Pseudomonadati</taxon>
        <taxon>Pseudomonadota</taxon>
        <taxon>Acidithiobacillia</taxon>
        <taxon>Acidithiobacillales</taxon>
        <taxon>Acidithiobacillaceae</taxon>
        <taxon>Acidithiobacillus</taxon>
    </lineage>
</organism>
<accession>A0ABY1MME1</accession>
<feature type="region of interest" description="Disordered" evidence="1">
    <location>
        <begin position="1"/>
        <end position="55"/>
    </location>
</feature>
<sequence length="55" mass="5378">MLVKGKGPKVPAASVRLTAGTDGAGCKPSRGDTGASPSHKARKGKGVVNDSICTG</sequence>
<protein>
    <recommendedName>
        <fullName evidence="4">Transposase</fullName>
    </recommendedName>
</protein>